<dbReference type="PANTHER" id="PTHR31760">
    <property type="entry name" value="S-ADENOSYL-L-METHIONINE-DEPENDENT METHYLTRANSFERASES SUPERFAMILY PROTEIN"/>
    <property type="match status" value="1"/>
</dbReference>
<dbReference type="Gene3D" id="3.40.50.150">
    <property type="entry name" value="Vaccinia Virus protein VP39"/>
    <property type="match status" value="1"/>
</dbReference>
<keyword evidence="1 6" id="KW-0963">Cytoplasm</keyword>
<protein>
    <recommendedName>
        <fullName evidence="6">Ribosomal RNA small subunit methyltransferase G</fullName>
        <ecNumber evidence="6">2.1.1.-</ecNumber>
    </recommendedName>
    <alternativeName>
        <fullName evidence="6">16S rRNA 7-methylguanosine methyltransferase</fullName>
        <shortName evidence="6">16S rRNA m7G methyltransferase</shortName>
    </alternativeName>
</protein>
<feature type="binding site" evidence="6">
    <location>
        <position position="87"/>
    </location>
    <ligand>
        <name>S-adenosyl-L-methionine</name>
        <dbReference type="ChEBI" id="CHEBI:59789"/>
    </ligand>
</feature>
<organism evidence="7 8">
    <name type="scientific">Candidatus Avelusimicrobium gallicola</name>
    <dbReference type="NCBI Taxonomy" id="2562704"/>
    <lineage>
        <taxon>Bacteria</taxon>
        <taxon>Pseudomonadati</taxon>
        <taxon>Elusimicrobiota</taxon>
        <taxon>Elusimicrobia</taxon>
        <taxon>Elusimicrobiales</taxon>
        <taxon>Elusimicrobiaceae</taxon>
        <taxon>Candidatus Avelusimicrobium</taxon>
    </lineage>
</organism>
<comment type="function">
    <text evidence="6">Specifically methylates the N7 position of a guanine in 16S rRNA.</text>
</comment>
<evidence type="ECO:0000256" key="4">
    <source>
        <dbReference type="ARBA" id="ARBA00022679"/>
    </source>
</evidence>
<evidence type="ECO:0000256" key="5">
    <source>
        <dbReference type="ARBA" id="ARBA00022691"/>
    </source>
</evidence>
<dbReference type="Pfam" id="PF02527">
    <property type="entry name" value="GidB"/>
    <property type="match status" value="1"/>
</dbReference>
<comment type="caution">
    <text evidence="7">The sequence shown here is derived from an EMBL/GenBank/DDBJ whole genome shotgun (WGS) entry which is preliminary data.</text>
</comment>
<dbReference type="EMBL" id="NFJD01000002">
    <property type="protein sequence ID" value="OUO56856.1"/>
    <property type="molecule type" value="Genomic_DNA"/>
</dbReference>
<dbReference type="InterPro" id="IPR003682">
    <property type="entry name" value="rRNA_ssu_MeTfrase_G"/>
</dbReference>
<keyword evidence="5 6" id="KW-0949">S-adenosyl-L-methionine</keyword>
<keyword evidence="3 6" id="KW-0489">Methyltransferase</keyword>
<dbReference type="GO" id="GO:0070043">
    <property type="term" value="F:rRNA (guanine-N7-)-methyltransferase activity"/>
    <property type="evidence" value="ECO:0007669"/>
    <property type="project" value="UniProtKB-UniRule"/>
</dbReference>
<keyword evidence="8" id="KW-1185">Reference proteome</keyword>
<accession>A0A1Y4DCV8</accession>
<evidence type="ECO:0000313" key="8">
    <source>
        <dbReference type="Proteomes" id="UP000196368"/>
    </source>
</evidence>
<evidence type="ECO:0000313" key="7">
    <source>
        <dbReference type="EMBL" id="OUO56856.1"/>
    </source>
</evidence>
<dbReference type="EC" id="2.1.1.-" evidence="6"/>
<comment type="caution">
    <text evidence="6">Lacks conserved residue(s) required for the propagation of feature annotation.</text>
</comment>
<keyword evidence="2 6" id="KW-0698">rRNA processing</keyword>
<keyword evidence="4 6" id="KW-0808">Transferase</keyword>
<gene>
    <name evidence="6" type="primary">rsmG</name>
    <name evidence="7" type="ORF">B5F75_03145</name>
</gene>
<dbReference type="RefSeq" id="WP_087287845.1">
    <property type="nucleotide sequence ID" value="NZ_NFJD01000002.1"/>
</dbReference>
<evidence type="ECO:0000256" key="2">
    <source>
        <dbReference type="ARBA" id="ARBA00022552"/>
    </source>
</evidence>
<dbReference type="SUPFAM" id="SSF53335">
    <property type="entry name" value="S-adenosyl-L-methionine-dependent methyltransferases"/>
    <property type="match status" value="1"/>
</dbReference>
<reference evidence="8" key="1">
    <citation type="submission" date="2017-04" db="EMBL/GenBank/DDBJ databases">
        <title>Function of individual gut microbiota members based on whole genome sequencing of pure cultures obtained from chicken caecum.</title>
        <authorList>
            <person name="Medvecky M."/>
            <person name="Cejkova D."/>
            <person name="Polansky O."/>
            <person name="Karasova D."/>
            <person name="Kubasova T."/>
            <person name="Cizek A."/>
            <person name="Rychlik I."/>
        </authorList>
    </citation>
    <scope>NUCLEOTIDE SEQUENCE [LARGE SCALE GENOMIC DNA]</scope>
    <source>
        <strain evidence="8">An273</strain>
    </source>
</reference>
<dbReference type="Proteomes" id="UP000196368">
    <property type="component" value="Unassembled WGS sequence"/>
</dbReference>
<dbReference type="AlphaFoldDB" id="A0A1Y4DCV8"/>
<dbReference type="OrthoDB" id="9808773at2"/>
<comment type="subcellular location">
    <subcellularLocation>
        <location evidence="6">Cytoplasm</location>
    </subcellularLocation>
</comment>
<name>A0A1Y4DCV8_9BACT</name>
<comment type="similarity">
    <text evidence="6">Belongs to the methyltransferase superfamily. RNA methyltransferase RsmG family.</text>
</comment>
<sequence>MQKQLIDFAARAGLPLSAEQADRLVQYAKLVWEKKDFLNLTSASSLEEILSRHICDGLTAAAKIYAMAHIKNLSSCHAADAGAGAGYIGITLAVALPQAQVTLIESLEKRCSFMNWALLQLGLSNAKVKKVRLGQGTKFAFDFLTERAMGQLPDILAACLSAVKPGGVFIAFQGEHPQTDVCDPHACGAVLLGVERYSLPCDDKKRHLALFEKREA</sequence>
<dbReference type="HAMAP" id="MF_00074">
    <property type="entry name" value="16SrRNA_methyltr_G"/>
    <property type="match status" value="1"/>
</dbReference>
<feature type="binding site" evidence="6">
    <location>
        <position position="147"/>
    </location>
    <ligand>
        <name>S-adenosyl-L-methionine</name>
        <dbReference type="ChEBI" id="CHEBI:59789"/>
    </ligand>
</feature>
<evidence type="ECO:0000256" key="3">
    <source>
        <dbReference type="ARBA" id="ARBA00022603"/>
    </source>
</evidence>
<dbReference type="PANTHER" id="PTHR31760:SF0">
    <property type="entry name" value="S-ADENOSYL-L-METHIONINE-DEPENDENT METHYLTRANSFERASES SUPERFAMILY PROTEIN"/>
    <property type="match status" value="1"/>
</dbReference>
<feature type="binding site" evidence="6">
    <location>
        <position position="82"/>
    </location>
    <ligand>
        <name>S-adenosyl-L-methionine</name>
        <dbReference type="ChEBI" id="CHEBI:59789"/>
    </ligand>
</feature>
<proteinExistence type="inferred from homology"/>
<dbReference type="PIRSF" id="PIRSF003078">
    <property type="entry name" value="GidB"/>
    <property type="match status" value="1"/>
</dbReference>
<evidence type="ECO:0000256" key="1">
    <source>
        <dbReference type="ARBA" id="ARBA00022490"/>
    </source>
</evidence>
<evidence type="ECO:0000256" key="6">
    <source>
        <dbReference type="HAMAP-Rule" id="MF_00074"/>
    </source>
</evidence>
<dbReference type="GO" id="GO:0005829">
    <property type="term" value="C:cytosol"/>
    <property type="evidence" value="ECO:0007669"/>
    <property type="project" value="TreeGrafter"/>
</dbReference>
<dbReference type="InterPro" id="IPR029063">
    <property type="entry name" value="SAM-dependent_MTases_sf"/>
</dbReference>